<evidence type="ECO:0000259" key="3">
    <source>
        <dbReference type="Pfam" id="PF02826"/>
    </source>
</evidence>
<proteinExistence type="predicted"/>
<dbReference type="Proteomes" id="UP000186040">
    <property type="component" value="Unassembled WGS sequence"/>
</dbReference>
<evidence type="ECO:0000313" key="5">
    <source>
        <dbReference type="Proteomes" id="UP000186040"/>
    </source>
</evidence>
<gene>
    <name evidence="4" type="ORF">BJP25_26020</name>
</gene>
<feature type="domain" description="D-isomer specific 2-hydroxyacid dehydrogenase NAD-binding" evidence="3">
    <location>
        <begin position="101"/>
        <end position="268"/>
    </location>
</feature>
<dbReference type="InterPro" id="IPR036291">
    <property type="entry name" value="NAD(P)-bd_dom_sf"/>
</dbReference>
<keyword evidence="2" id="KW-0520">NAD</keyword>
<dbReference type="InterPro" id="IPR029753">
    <property type="entry name" value="D-isomer_DH_CS"/>
</dbReference>
<dbReference type="CDD" id="cd12166">
    <property type="entry name" value="2-Hacid_dh_7"/>
    <property type="match status" value="1"/>
</dbReference>
<reference evidence="4 5" key="1">
    <citation type="submission" date="2016-10" db="EMBL/GenBank/DDBJ databases">
        <title>The Draft Genome Sequence of Actinokineospora bangkokensis 44EHWT reveals the biosynthetic pathway of antifungal compounds Thailandins with unusual extender unit butylmalonyl-CoA.</title>
        <authorList>
            <person name="Greule A."/>
            <person name="Intra B."/>
            <person name="Flemming S."/>
            <person name="Rommel M.G."/>
            <person name="Panbangred W."/>
            <person name="Bechthold A."/>
        </authorList>
    </citation>
    <scope>NUCLEOTIDE SEQUENCE [LARGE SCALE GENOMIC DNA]</scope>
    <source>
        <strain evidence="4 5">44EHW</strain>
    </source>
</reference>
<name>A0A1Q9LHX2_9PSEU</name>
<dbReference type="GO" id="GO:0016616">
    <property type="term" value="F:oxidoreductase activity, acting on the CH-OH group of donors, NAD or NADP as acceptor"/>
    <property type="evidence" value="ECO:0007669"/>
    <property type="project" value="UniProtKB-ARBA"/>
</dbReference>
<evidence type="ECO:0000256" key="2">
    <source>
        <dbReference type="ARBA" id="ARBA00023027"/>
    </source>
</evidence>
<dbReference type="SUPFAM" id="SSF51735">
    <property type="entry name" value="NAD(P)-binding Rossmann-fold domains"/>
    <property type="match status" value="1"/>
</dbReference>
<dbReference type="AlphaFoldDB" id="A0A1Q9LHX2"/>
<dbReference type="PANTHER" id="PTHR43333">
    <property type="entry name" value="2-HACID_DH_C DOMAIN-CONTAINING PROTEIN"/>
    <property type="match status" value="1"/>
</dbReference>
<dbReference type="PANTHER" id="PTHR43333:SF1">
    <property type="entry name" value="D-ISOMER SPECIFIC 2-HYDROXYACID DEHYDROGENASE NAD-BINDING DOMAIN-CONTAINING PROTEIN"/>
    <property type="match status" value="1"/>
</dbReference>
<organism evidence="4 5">
    <name type="scientific">Actinokineospora bangkokensis</name>
    <dbReference type="NCBI Taxonomy" id="1193682"/>
    <lineage>
        <taxon>Bacteria</taxon>
        <taxon>Bacillati</taxon>
        <taxon>Actinomycetota</taxon>
        <taxon>Actinomycetes</taxon>
        <taxon>Pseudonocardiales</taxon>
        <taxon>Pseudonocardiaceae</taxon>
        <taxon>Actinokineospora</taxon>
    </lineage>
</organism>
<dbReference type="InterPro" id="IPR006140">
    <property type="entry name" value="D-isomer_DH_NAD-bd"/>
</dbReference>
<evidence type="ECO:0000256" key="1">
    <source>
        <dbReference type="ARBA" id="ARBA00023002"/>
    </source>
</evidence>
<dbReference type="RefSeq" id="WP_075976686.1">
    <property type="nucleotide sequence ID" value="NZ_MKQR01000021.1"/>
</dbReference>
<evidence type="ECO:0000313" key="4">
    <source>
        <dbReference type="EMBL" id="OLR91616.1"/>
    </source>
</evidence>
<dbReference type="EMBL" id="MKQR01000021">
    <property type="protein sequence ID" value="OLR91616.1"/>
    <property type="molecule type" value="Genomic_DNA"/>
</dbReference>
<dbReference type="STRING" id="1193682.BJP25_26020"/>
<accession>A0A1Q9LHX2</accession>
<comment type="caution">
    <text evidence="4">The sequence shown here is derived from an EMBL/GenBank/DDBJ whole genome shotgun (WGS) entry which is preliminary data.</text>
</comment>
<dbReference type="Gene3D" id="3.40.50.720">
    <property type="entry name" value="NAD(P)-binding Rossmann-like Domain"/>
    <property type="match status" value="2"/>
</dbReference>
<sequence>MTTTVLVPDDHGLAVLSGVDGVRAVRYETLTDLPDGARGAQVLVPDFLAGDQAAHVGALPDLRLVQLLTSGADAWVGKVPEHVLISTCRGAHGGSSAEWVLAALLSAYRDLPFFRDAQAGGRWDPHITDTLQGKHVVVVGAGDLGRQVERRVLAFDAACTLVATTARPGVRALAELPDLLPTADVVVLVVPNTPQTRHLADAAFLARMPDGAVLVNVARGPVVDTGALLAELTAGRLRAALDVTDPEPLPADHPLWRAPGVLITPHVAGSSGGHRARAYEVVARQVAKFLAGEKLDNLVQGAY</sequence>
<keyword evidence="1" id="KW-0560">Oxidoreductase</keyword>
<protein>
    <submittedName>
        <fullName evidence="4">Phosphoglycerate dehydrogenase</fullName>
    </submittedName>
</protein>
<keyword evidence="5" id="KW-1185">Reference proteome</keyword>
<dbReference type="Pfam" id="PF02826">
    <property type="entry name" value="2-Hacid_dh_C"/>
    <property type="match status" value="1"/>
</dbReference>
<dbReference type="GO" id="GO:0051287">
    <property type="term" value="F:NAD binding"/>
    <property type="evidence" value="ECO:0007669"/>
    <property type="project" value="InterPro"/>
</dbReference>
<dbReference type="PROSITE" id="PS00671">
    <property type="entry name" value="D_2_HYDROXYACID_DH_3"/>
    <property type="match status" value="1"/>
</dbReference>